<keyword evidence="1" id="KW-1133">Transmembrane helix</keyword>
<dbReference type="AlphaFoldDB" id="A0A0E9SDM7"/>
<keyword evidence="1" id="KW-0812">Transmembrane</keyword>
<organism evidence="2">
    <name type="scientific">Anguilla anguilla</name>
    <name type="common">European freshwater eel</name>
    <name type="synonym">Muraena anguilla</name>
    <dbReference type="NCBI Taxonomy" id="7936"/>
    <lineage>
        <taxon>Eukaryota</taxon>
        <taxon>Metazoa</taxon>
        <taxon>Chordata</taxon>
        <taxon>Craniata</taxon>
        <taxon>Vertebrata</taxon>
        <taxon>Euteleostomi</taxon>
        <taxon>Actinopterygii</taxon>
        <taxon>Neopterygii</taxon>
        <taxon>Teleostei</taxon>
        <taxon>Anguilliformes</taxon>
        <taxon>Anguillidae</taxon>
        <taxon>Anguilla</taxon>
    </lineage>
</organism>
<protein>
    <submittedName>
        <fullName evidence="2">Uncharacterized protein</fullName>
    </submittedName>
</protein>
<evidence type="ECO:0000313" key="2">
    <source>
        <dbReference type="EMBL" id="JAH39386.1"/>
    </source>
</evidence>
<evidence type="ECO:0000256" key="1">
    <source>
        <dbReference type="SAM" id="Phobius"/>
    </source>
</evidence>
<feature type="transmembrane region" description="Helical" evidence="1">
    <location>
        <begin position="13"/>
        <end position="31"/>
    </location>
</feature>
<reference evidence="2" key="1">
    <citation type="submission" date="2014-11" db="EMBL/GenBank/DDBJ databases">
        <authorList>
            <person name="Amaro Gonzalez C."/>
        </authorList>
    </citation>
    <scope>NUCLEOTIDE SEQUENCE</scope>
</reference>
<proteinExistence type="predicted"/>
<keyword evidence="1" id="KW-0472">Membrane</keyword>
<accession>A0A0E9SDM7</accession>
<name>A0A0E9SDM7_ANGAN</name>
<reference evidence="2" key="2">
    <citation type="journal article" date="2015" name="Fish Shellfish Immunol.">
        <title>Early steps in the European eel (Anguilla anguilla)-Vibrio vulnificus interaction in the gills: Role of the RtxA13 toxin.</title>
        <authorList>
            <person name="Callol A."/>
            <person name="Pajuelo D."/>
            <person name="Ebbesson L."/>
            <person name="Teles M."/>
            <person name="MacKenzie S."/>
            <person name="Amaro C."/>
        </authorList>
    </citation>
    <scope>NUCLEOTIDE SEQUENCE</scope>
</reference>
<sequence>MQRTNYPTGFNKSISYLYLILLNSIFTSPALH</sequence>
<dbReference type="EMBL" id="GBXM01069191">
    <property type="protein sequence ID" value="JAH39386.1"/>
    <property type="molecule type" value="Transcribed_RNA"/>
</dbReference>